<dbReference type="InterPro" id="IPR036485">
    <property type="entry name" value="Glu_synth_asu_C_sf"/>
</dbReference>
<dbReference type="AlphaFoldDB" id="F2KRC1"/>
<keyword evidence="2" id="KW-1185">Reference proteome</keyword>
<dbReference type="KEGG" id="ave:Arcve_1860"/>
<dbReference type="EMBL" id="CP002588">
    <property type="protein sequence ID" value="AEA47855.1"/>
    <property type="molecule type" value="Genomic_DNA"/>
</dbReference>
<dbReference type="Proteomes" id="UP000008136">
    <property type="component" value="Chromosome"/>
</dbReference>
<dbReference type="SUPFAM" id="SSF69336">
    <property type="entry name" value="Alpha subunit of glutamate synthase, C-terminal domain"/>
    <property type="match status" value="1"/>
</dbReference>
<dbReference type="eggNOG" id="arCOG00097">
    <property type="taxonomic scope" value="Archaea"/>
</dbReference>
<dbReference type="GeneID" id="25395668"/>
<evidence type="ECO:0000313" key="1">
    <source>
        <dbReference type="EMBL" id="AEA47855.1"/>
    </source>
</evidence>
<dbReference type="HOGENOM" id="CLU_1080098_0_0_2"/>
<protein>
    <submittedName>
        <fullName evidence="1">Glutamate synthase alpha subunit domain protein</fullName>
    </submittedName>
</protein>
<proteinExistence type="predicted"/>
<dbReference type="GO" id="GO:0016491">
    <property type="term" value="F:oxidoreductase activity"/>
    <property type="evidence" value="ECO:0007669"/>
    <property type="project" value="InterPro"/>
</dbReference>
<dbReference type="Gene3D" id="2.160.20.60">
    <property type="entry name" value="Glutamate synthase, alpha subunit, C-terminal domain"/>
    <property type="match status" value="1"/>
</dbReference>
<organism evidence="1 2">
    <name type="scientific">Archaeoglobus veneficus (strain DSM 11195 / SNP6)</name>
    <dbReference type="NCBI Taxonomy" id="693661"/>
    <lineage>
        <taxon>Archaea</taxon>
        <taxon>Methanobacteriati</taxon>
        <taxon>Methanobacteriota</taxon>
        <taxon>Archaeoglobi</taxon>
        <taxon>Archaeoglobales</taxon>
        <taxon>Archaeoglobaceae</taxon>
        <taxon>Archaeoglobus</taxon>
    </lineage>
</organism>
<dbReference type="STRING" id="693661.Arcve_1860"/>
<dbReference type="PANTHER" id="PTHR39673">
    <property type="entry name" value="TUNGSTEN FORMYLMETHANOFURAN DEHYDROGENASE, SUBUNIT C (FWDC)"/>
    <property type="match status" value="1"/>
</dbReference>
<reference evidence="1 2" key="1">
    <citation type="submission" date="2011-03" db="EMBL/GenBank/DDBJ databases">
        <title>The complete genome of Archaeoglobus veneficus SNP6.</title>
        <authorList>
            <consortium name="US DOE Joint Genome Institute (JGI-PGF)"/>
            <person name="Lucas S."/>
            <person name="Copeland A."/>
            <person name="Lapidus A."/>
            <person name="Bruce D."/>
            <person name="Goodwin L."/>
            <person name="Pitluck S."/>
            <person name="Kyrpides N."/>
            <person name="Mavromatis K."/>
            <person name="Pagani I."/>
            <person name="Ivanova N."/>
            <person name="Mikhailova N."/>
            <person name="Lu M."/>
            <person name="Detter J.C."/>
            <person name="Tapia R."/>
            <person name="Han C."/>
            <person name="Land M."/>
            <person name="Hauser L."/>
            <person name="Markowitz V."/>
            <person name="Cheng J.-F."/>
            <person name="Hugenholtz P."/>
            <person name="Woyke T."/>
            <person name="Wu D."/>
            <person name="Spring S."/>
            <person name="Brambilla E."/>
            <person name="Klenk H.-P."/>
            <person name="Eisen J.A."/>
        </authorList>
    </citation>
    <scope>NUCLEOTIDE SEQUENCE [LARGE SCALE GENOMIC DNA]</scope>
    <source>
        <strain>SNP6</strain>
    </source>
</reference>
<gene>
    <name evidence="1" type="ordered locus">Arcve_1860</name>
</gene>
<accession>F2KRC1</accession>
<sequence length="257" mass="29141">MRIIDRLMERAELRIPDGQPVEISEECDIQKLVEVANEYLDMEIKLAFQLNPEKCFDFGRKMRRKYSVTLREVEEFVNSTVYDVLEKRAGEIRDLLCHQFYENYLGYFVSGLYHDIIRDKTLSLSPKLPRLLAHSRVGLRWGFGYRHPGGNLIISGYAGGYLGEKMENGKIIVTGYTGDKVGFGMRGGEILIKGNVGWRLGDSMKGGRIIVFGNAGQFVGIDMEGGVIKIKGDVTSFGPRKGGEIFVWEEEGWKRVE</sequence>
<evidence type="ECO:0000313" key="2">
    <source>
        <dbReference type="Proteomes" id="UP000008136"/>
    </source>
</evidence>
<name>F2KRC1_ARCVS</name>
<dbReference type="RefSeq" id="WP_013684511.1">
    <property type="nucleotide sequence ID" value="NC_015320.1"/>
</dbReference>
<dbReference type="PANTHER" id="PTHR39673:SF5">
    <property type="entry name" value="TUNGSTEN-CONTAINING FORMYLMETHANOFURAN DEHYDROGENASE 2 SUBUNIT C"/>
    <property type="match status" value="1"/>
</dbReference>